<evidence type="ECO:0000313" key="3">
    <source>
        <dbReference type="Proteomes" id="UP000008634"/>
    </source>
</evidence>
<dbReference type="STRING" id="688270.Celal_4220"/>
<feature type="domain" description="Cupin type-2" evidence="1">
    <location>
        <begin position="56"/>
        <end position="115"/>
    </location>
</feature>
<name>E6X479_CELAD</name>
<dbReference type="SUPFAM" id="SSF51182">
    <property type="entry name" value="RmlC-like cupins"/>
    <property type="match status" value="1"/>
</dbReference>
<dbReference type="Gene3D" id="2.60.120.10">
    <property type="entry name" value="Jelly Rolls"/>
    <property type="match status" value="1"/>
</dbReference>
<dbReference type="KEGG" id="cao:Celal_4220"/>
<dbReference type="InterPro" id="IPR052535">
    <property type="entry name" value="Bacilysin_H2HPP_isomerase"/>
</dbReference>
<dbReference type="InterPro" id="IPR011051">
    <property type="entry name" value="RmlC_Cupin_sf"/>
</dbReference>
<dbReference type="CDD" id="cd02238">
    <property type="entry name" value="cupin_KdgF"/>
    <property type="match status" value="1"/>
</dbReference>
<keyword evidence="3" id="KW-1185">Reference proteome</keyword>
<reference evidence="2 3" key="1">
    <citation type="journal article" date="2010" name="Stand. Genomic Sci.">
        <title>Complete genome sequence of Cellulophaga algicola type strain (IC166).</title>
        <authorList>
            <person name="Abt B."/>
            <person name="Lu M."/>
            <person name="Misra M."/>
            <person name="Han C."/>
            <person name="Nolan M."/>
            <person name="Lucas S."/>
            <person name="Hammon N."/>
            <person name="Deshpande S."/>
            <person name="Cheng J.F."/>
            <person name="Tapia R."/>
            <person name="Goodwin L."/>
            <person name="Pitluck S."/>
            <person name="Liolios K."/>
            <person name="Pagani I."/>
            <person name="Ivanova N."/>
            <person name="Mavromatis K."/>
            <person name="Ovchinikova G."/>
            <person name="Pati A."/>
            <person name="Chen A."/>
            <person name="Palaniappan K."/>
            <person name="Land M."/>
            <person name="Hauser L."/>
            <person name="Chang Y.J."/>
            <person name="Jeffries C.D."/>
            <person name="Detter J.C."/>
            <person name="Brambilla E."/>
            <person name="Rohde M."/>
            <person name="Tindall B.J."/>
            <person name="Goker M."/>
            <person name="Woyke T."/>
            <person name="Bristow J."/>
            <person name="Eisen J.A."/>
            <person name="Markowitz V."/>
            <person name="Hugenholtz P."/>
            <person name="Kyrpides N.C."/>
            <person name="Klenk H.P."/>
            <person name="Lapidus A."/>
        </authorList>
    </citation>
    <scope>NUCLEOTIDE SEQUENCE [LARGE SCALE GENOMIC DNA]</scope>
    <source>
        <strain evidence="3">DSM 14237 / IC166 / ACAM 630</strain>
    </source>
</reference>
<dbReference type="eggNOG" id="COG1917">
    <property type="taxonomic scope" value="Bacteria"/>
</dbReference>
<proteinExistence type="predicted"/>
<dbReference type="Pfam" id="PF07883">
    <property type="entry name" value="Cupin_2"/>
    <property type="match status" value="1"/>
</dbReference>
<organism evidence="2 3">
    <name type="scientific">Cellulophaga algicola (strain DSM 14237 / IC166 / ACAM 630)</name>
    <dbReference type="NCBI Taxonomy" id="688270"/>
    <lineage>
        <taxon>Bacteria</taxon>
        <taxon>Pseudomonadati</taxon>
        <taxon>Bacteroidota</taxon>
        <taxon>Flavobacteriia</taxon>
        <taxon>Flavobacteriales</taxon>
        <taxon>Flavobacteriaceae</taxon>
        <taxon>Cellulophaga</taxon>
    </lineage>
</organism>
<dbReference type="EMBL" id="CP002453">
    <property type="protein sequence ID" value="ADV51462.1"/>
    <property type="molecule type" value="Genomic_DNA"/>
</dbReference>
<dbReference type="PANTHER" id="PTHR40112:SF1">
    <property type="entry name" value="H2HPP ISOMERASE"/>
    <property type="match status" value="1"/>
</dbReference>
<protein>
    <submittedName>
        <fullName evidence="2">Cupin 2 conserved barrel domain protein</fullName>
    </submittedName>
</protein>
<sequence length="142" mass="15829">MSGQVLIVSNKLIIKNRKMSRSSEKYVITKDMEWEVLGGGVSRKFLGYDNQIMMVRVKFETGALGAPHQHFHTQATYCVSGKFEFEIDGVKQIVEGGDGVYIEPNLLHSAVCLEEGELIDTFSPVREDFLSGGEVSYFGDKS</sequence>
<dbReference type="HOGENOM" id="CLU_134269_1_0_10"/>
<dbReference type="AlphaFoldDB" id="E6X479"/>
<dbReference type="InterPro" id="IPR013096">
    <property type="entry name" value="Cupin_2"/>
</dbReference>
<evidence type="ECO:0000259" key="1">
    <source>
        <dbReference type="Pfam" id="PF07883"/>
    </source>
</evidence>
<dbReference type="InterPro" id="IPR014710">
    <property type="entry name" value="RmlC-like_jellyroll"/>
</dbReference>
<accession>E6X479</accession>
<evidence type="ECO:0000313" key="2">
    <source>
        <dbReference type="EMBL" id="ADV51462.1"/>
    </source>
</evidence>
<dbReference type="Proteomes" id="UP000008634">
    <property type="component" value="Chromosome"/>
</dbReference>
<gene>
    <name evidence="2" type="ordered locus">Celal_4220</name>
</gene>
<dbReference type="PANTHER" id="PTHR40112">
    <property type="entry name" value="H2HPP ISOMERASE"/>
    <property type="match status" value="1"/>
</dbReference>